<dbReference type="OrthoDB" id="10454645at2759"/>
<proteinExistence type="predicted"/>
<accession>A0A2G5B906</accession>
<evidence type="ECO:0000313" key="1">
    <source>
        <dbReference type="EMBL" id="PIA15470.1"/>
    </source>
</evidence>
<sequence>MYFEALSSSKKKKTHDIRKTVTCLGFLHYIIKKCFELKVRRNPAPVSSANPFPDPYPILRH</sequence>
<keyword evidence="2" id="KW-1185">Reference proteome</keyword>
<dbReference type="AlphaFoldDB" id="A0A2G5B906"/>
<dbReference type="Proteomes" id="UP000242474">
    <property type="component" value="Unassembled WGS sequence"/>
</dbReference>
<dbReference type="EMBL" id="KZ303507">
    <property type="protein sequence ID" value="PIA15470.1"/>
    <property type="molecule type" value="Genomic_DNA"/>
</dbReference>
<organism evidence="1 2">
    <name type="scientific">Coemansia reversa (strain ATCC 12441 / NRRL 1564)</name>
    <dbReference type="NCBI Taxonomy" id="763665"/>
    <lineage>
        <taxon>Eukaryota</taxon>
        <taxon>Fungi</taxon>
        <taxon>Fungi incertae sedis</taxon>
        <taxon>Zoopagomycota</taxon>
        <taxon>Kickxellomycotina</taxon>
        <taxon>Kickxellomycetes</taxon>
        <taxon>Kickxellales</taxon>
        <taxon>Kickxellaceae</taxon>
        <taxon>Coemansia</taxon>
    </lineage>
</organism>
<reference evidence="1 2" key="1">
    <citation type="journal article" date="2015" name="Genome Biol. Evol.">
        <title>Phylogenomic analyses indicate that early fungi evolved digesting cell walls of algal ancestors of land plants.</title>
        <authorList>
            <person name="Chang Y."/>
            <person name="Wang S."/>
            <person name="Sekimoto S."/>
            <person name="Aerts A.L."/>
            <person name="Choi C."/>
            <person name="Clum A."/>
            <person name="LaButti K.M."/>
            <person name="Lindquist E.A."/>
            <person name="Yee Ngan C."/>
            <person name="Ohm R.A."/>
            <person name="Salamov A.A."/>
            <person name="Grigoriev I.V."/>
            <person name="Spatafora J.W."/>
            <person name="Berbee M.L."/>
        </authorList>
    </citation>
    <scope>NUCLEOTIDE SEQUENCE [LARGE SCALE GENOMIC DNA]</scope>
    <source>
        <strain evidence="1 2">NRRL 1564</strain>
    </source>
</reference>
<gene>
    <name evidence="1" type="ORF">COEREDRAFT_82014</name>
</gene>
<evidence type="ECO:0000313" key="2">
    <source>
        <dbReference type="Proteomes" id="UP000242474"/>
    </source>
</evidence>
<protein>
    <submittedName>
        <fullName evidence="1">Uncharacterized protein</fullName>
    </submittedName>
</protein>
<name>A0A2G5B906_COERN</name>